<reference evidence="2 3" key="1">
    <citation type="submission" date="2016-03" db="EMBL/GenBank/DDBJ databases">
        <title>EvidentialGene: Evidence-directed Construction of Genes on Genomes.</title>
        <authorList>
            <person name="Gilbert D.G."/>
            <person name="Choi J.-H."/>
            <person name="Mockaitis K."/>
            <person name="Colbourne J."/>
            <person name="Pfrender M."/>
        </authorList>
    </citation>
    <scope>NUCLEOTIDE SEQUENCE [LARGE SCALE GENOMIC DNA]</scope>
    <source>
        <strain evidence="2 3">Xinb3</strain>
        <tissue evidence="2">Complete organism</tissue>
    </source>
</reference>
<gene>
    <name evidence="2" type="ORF">APZ42_019279</name>
</gene>
<dbReference type="EMBL" id="LRGB01000915">
    <property type="protein sequence ID" value="KZS15225.1"/>
    <property type="molecule type" value="Genomic_DNA"/>
</dbReference>
<evidence type="ECO:0000313" key="3">
    <source>
        <dbReference type="Proteomes" id="UP000076858"/>
    </source>
</evidence>
<dbReference type="Proteomes" id="UP000076858">
    <property type="component" value="Unassembled WGS sequence"/>
</dbReference>
<sequence>MDFYWCTWLGICSDQNSSFEDWVVDVDGRESGEQAANTRKGRKQKRKQPLTLMELVDGESCFSCTNGISSIIGRSRDTRNVFFFFFYPTLLFLLNILMIAQTATCKRGFLRTKCLLPIFIIQHCLG</sequence>
<feature type="transmembrane region" description="Helical" evidence="1">
    <location>
        <begin position="81"/>
        <end position="100"/>
    </location>
</feature>
<dbReference type="AlphaFoldDB" id="A0A164YGB4"/>
<organism evidence="2 3">
    <name type="scientific">Daphnia magna</name>
    <dbReference type="NCBI Taxonomy" id="35525"/>
    <lineage>
        <taxon>Eukaryota</taxon>
        <taxon>Metazoa</taxon>
        <taxon>Ecdysozoa</taxon>
        <taxon>Arthropoda</taxon>
        <taxon>Crustacea</taxon>
        <taxon>Branchiopoda</taxon>
        <taxon>Diplostraca</taxon>
        <taxon>Cladocera</taxon>
        <taxon>Anomopoda</taxon>
        <taxon>Daphniidae</taxon>
        <taxon>Daphnia</taxon>
    </lineage>
</organism>
<protein>
    <submittedName>
        <fullName evidence="2">Uncharacterized protein</fullName>
    </submittedName>
</protein>
<keyword evidence="1" id="KW-0812">Transmembrane</keyword>
<keyword evidence="1" id="KW-0472">Membrane</keyword>
<evidence type="ECO:0000313" key="2">
    <source>
        <dbReference type="EMBL" id="KZS15225.1"/>
    </source>
</evidence>
<proteinExistence type="predicted"/>
<comment type="caution">
    <text evidence="2">The sequence shown here is derived from an EMBL/GenBank/DDBJ whole genome shotgun (WGS) entry which is preliminary data.</text>
</comment>
<keyword evidence="3" id="KW-1185">Reference proteome</keyword>
<name>A0A164YGB4_9CRUS</name>
<evidence type="ECO:0000256" key="1">
    <source>
        <dbReference type="SAM" id="Phobius"/>
    </source>
</evidence>
<keyword evidence="1" id="KW-1133">Transmembrane helix</keyword>
<accession>A0A164YGB4</accession>